<evidence type="ECO:0000259" key="1">
    <source>
        <dbReference type="Pfam" id="PF05185"/>
    </source>
</evidence>
<sequence length="329" mass="37855">MQMIEIKNSLRRIFHSYAKETLDYHDLKEATEIFKTSLFNWHSKNFLENLDRENLIAENGIAIGPYWAAMCLDDLMRTRQFIRGITKAFDEKLKKQSSIEVIYAGTGPFANLLLPIFQEYKTHQIRYTLVEINPISFSILQGFMEEFNQEDLDITLVMADASKLKLDPKRKPDIIISETMQAGLKSEPQIAISQNLLNQADEDSILIPQNIKLSLGLSTNRSSNKEYKIEEFYKTSLVMEVNKSTLKKYPNGFPEVQTKFLQKDLNINSHLSLLTEIQIFEEEALKINQSGLTNPLNVAALSQQDIIADYIIHTKYQLGQNPELIIKIM</sequence>
<dbReference type="Pfam" id="PF05185">
    <property type="entry name" value="PRMT5"/>
    <property type="match status" value="1"/>
</dbReference>
<dbReference type="AlphaFoldDB" id="A3HWJ2"/>
<dbReference type="InterPro" id="IPR035075">
    <property type="entry name" value="PRMT5"/>
</dbReference>
<dbReference type="EMBL" id="AAXU02000001">
    <property type="protein sequence ID" value="EAZ80965.1"/>
    <property type="molecule type" value="Genomic_DNA"/>
</dbReference>
<dbReference type="HOGENOM" id="CLU_049591_0_0_10"/>
<dbReference type="Gene3D" id="3.40.50.150">
    <property type="entry name" value="Vaccinia Virus protein VP39"/>
    <property type="match status" value="1"/>
</dbReference>
<gene>
    <name evidence="2" type="ORF">ALPR1_18053</name>
</gene>
<dbReference type="CDD" id="cd02440">
    <property type="entry name" value="AdoMet_MTases"/>
    <property type="match status" value="1"/>
</dbReference>
<proteinExistence type="predicted"/>
<accession>A3HWJ2</accession>
<keyword evidence="3" id="KW-1185">Reference proteome</keyword>
<reference evidence="2 3" key="1">
    <citation type="journal article" date="2011" name="J. Bacteriol.">
        <title>Complete genome sequence of Algoriphagus sp. PR1, bacterial prey of a colony-forming choanoflagellate.</title>
        <authorList>
            <person name="Alegado R.A."/>
            <person name="Ferriera S."/>
            <person name="Nusbaum C."/>
            <person name="Young S.K."/>
            <person name="Zeng Q."/>
            <person name="Imamovic A."/>
            <person name="Fairclough S.R."/>
            <person name="King N."/>
        </authorList>
    </citation>
    <scope>NUCLEOTIDE SEQUENCE [LARGE SCALE GENOMIC DNA]</scope>
    <source>
        <strain evidence="2 3">PR1</strain>
    </source>
</reference>
<dbReference type="InterPro" id="IPR029063">
    <property type="entry name" value="SAM-dependent_MTases_sf"/>
</dbReference>
<dbReference type="SUPFAM" id="SSF53335">
    <property type="entry name" value="S-adenosyl-L-methionine-dependent methyltransferases"/>
    <property type="match status" value="1"/>
</dbReference>
<feature type="domain" description="PRMT5 arginine-N-methyltransferase" evidence="1">
    <location>
        <begin position="90"/>
        <end position="179"/>
    </location>
</feature>
<name>A3HWJ2_9BACT</name>
<comment type="caution">
    <text evidence="2">The sequence shown here is derived from an EMBL/GenBank/DDBJ whole genome shotgun (WGS) entry which is preliminary data.</text>
</comment>
<dbReference type="STRING" id="388413.ALPR1_18053"/>
<evidence type="ECO:0000313" key="2">
    <source>
        <dbReference type="EMBL" id="EAZ80965.1"/>
    </source>
</evidence>
<dbReference type="eggNOG" id="COG4076">
    <property type="taxonomic scope" value="Bacteria"/>
</dbReference>
<protein>
    <recommendedName>
        <fullName evidence="1">PRMT5 arginine-N-methyltransferase domain-containing protein</fullName>
    </recommendedName>
</protein>
<organism evidence="2 3">
    <name type="scientific">Algoriphagus machipongonensis</name>
    <dbReference type="NCBI Taxonomy" id="388413"/>
    <lineage>
        <taxon>Bacteria</taxon>
        <taxon>Pseudomonadati</taxon>
        <taxon>Bacteroidota</taxon>
        <taxon>Cytophagia</taxon>
        <taxon>Cytophagales</taxon>
        <taxon>Cyclobacteriaceae</taxon>
        <taxon>Algoriphagus</taxon>
    </lineage>
</organism>
<evidence type="ECO:0000313" key="3">
    <source>
        <dbReference type="Proteomes" id="UP000003919"/>
    </source>
</evidence>
<dbReference type="Proteomes" id="UP000003919">
    <property type="component" value="Unassembled WGS sequence"/>
</dbReference>